<dbReference type="EMBL" id="CM056813">
    <property type="protein sequence ID" value="KAJ8641513.1"/>
    <property type="molecule type" value="Genomic_DNA"/>
</dbReference>
<gene>
    <name evidence="1" type="ORF">MRB53_018207</name>
</gene>
<comment type="caution">
    <text evidence="1">The sequence shown here is derived from an EMBL/GenBank/DDBJ whole genome shotgun (WGS) entry which is preliminary data.</text>
</comment>
<keyword evidence="2" id="KW-1185">Reference proteome</keyword>
<sequence>MFKEMVIVLLVALGGLIYEAIRPPPPRLCGSPNGPPVTATRVRLRDGRHLAYNESGVRKEKAKCKIVVLHGMGDSRESIIPASRKLVEELGIYFLTYDRAGYGESDPDPKHSVKSEAFDIQELADQLELGARFYVIGISMGSYAAWSCLKHIPHGLEGVALVCPIVNYWWPSLAANEKARQQGDFESVHRDMIVAFSKWDFDPVDLNNPFPHKGSVHIWQGYEDKLFPAILQRYVSKKLPWIQYHELADCGHMLIHVDGMSGEILRALLGEESSASLADIPD</sequence>
<dbReference type="Proteomes" id="UP001234297">
    <property type="component" value="Chromosome 5"/>
</dbReference>
<accession>A0ACC2M7E9</accession>
<proteinExistence type="predicted"/>
<evidence type="ECO:0000313" key="1">
    <source>
        <dbReference type="EMBL" id="KAJ8641513.1"/>
    </source>
</evidence>
<name>A0ACC2M7E9_PERAE</name>
<reference evidence="1 2" key="1">
    <citation type="journal article" date="2022" name="Hortic Res">
        <title>A haplotype resolved chromosomal level avocado genome allows analysis of novel avocado genes.</title>
        <authorList>
            <person name="Nath O."/>
            <person name="Fletcher S.J."/>
            <person name="Hayward A."/>
            <person name="Shaw L.M."/>
            <person name="Masouleh A.K."/>
            <person name="Furtado A."/>
            <person name="Henry R.J."/>
            <person name="Mitter N."/>
        </authorList>
    </citation>
    <scope>NUCLEOTIDE SEQUENCE [LARGE SCALE GENOMIC DNA]</scope>
    <source>
        <strain evidence="2">cv. Hass</strain>
    </source>
</reference>
<organism evidence="1 2">
    <name type="scientific">Persea americana</name>
    <name type="common">Avocado</name>
    <dbReference type="NCBI Taxonomy" id="3435"/>
    <lineage>
        <taxon>Eukaryota</taxon>
        <taxon>Viridiplantae</taxon>
        <taxon>Streptophyta</taxon>
        <taxon>Embryophyta</taxon>
        <taxon>Tracheophyta</taxon>
        <taxon>Spermatophyta</taxon>
        <taxon>Magnoliopsida</taxon>
        <taxon>Magnoliidae</taxon>
        <taxon>Laurales</taxon>
        <taxon>Lauraceae</taxon>
        <taxon>Persea</taxon>
    </lineage>
</organism>
<evidence type="ECO:0000313" key="2">
    <source>
        <dbReference type="Proteomes" id="UP001234297"/>
    </source>
</evidence>
<protein>
    <submittedName>
        <fullName evidence="1">Uncharacterized protein</fullName>
    </submittedName>
</protein>